<evidence type="ECO:0000256" key="1">
    <source>
        <dbReference type="SAM" id="MobiDB-lite"/>
    </source>
</evidence>
<proteinExistence type="predicted"/>
<dbReference type="InterPro" id="IPR003713">
    <property type="entry name" value="FliS"/>
</dbReference>
<feature type="region of interest" description="Disordered" evidence="1">
    <location>
        <begin position="58"/>
        <end position="82"/>
    </location>
</feature>
<accession>A0A1V1P8G3</accession>
<protein>
    <submittedName>
        <fullName evidence="2">Flagellar protein FliS</fullName>
    </submittedName>
</protein>
<keyword evidence="2" id="KW-0966">Cell projection</keyword>
<dbReference type="EMBL" id="ATBP01000327">
    <property type="protein sequence ID" value="ETR71063.1"/>
    <property type="molecule type" value="Genomic_DNA"/>
</dbReference>
<comment type="caution">
    <text evidence="2">The sequence shown here is derived from an EMBL/GenBank/DDBJ whole genome shotgun (WGS) entry which is preliminary data.</text>
</comment>
<organism evidence="2 3">
    <name type="scientific">Candidatus Magnetoglobus multicellularis str. Araruama</name>
    <dbReference type="NCBI Taxonomy" id="890399"/>
    <lineage>
        <taxon>Bacteria</taxon>
        <taxon>Pseudomonadati</taxon>
        <taxon>Thermodesulfobacteriota</taxon>
        <taxon>Desulfobacteria</taxon>
        <taxon>Desulfobacterales</taxon>
        <taxon>Desulfobacteraceae</taxon>
        <taxon>Candidatus Magnetoglobus</taxon>
    </lineage>
</organism>
<keyword evidence="2" id="KW-0969">Cilium</keyword>
<reference evidence="3" key="1">
    <citation type="submission" date="2012-11" db="EMBL/GenBank/DDBJ databases">
        <authorList>
            <person name="Lucero-Rivera Y.E."/>
            <person name="Tovar-Ramirez D."/>
        </authorList>
    </citation>
    <scope>NUCLEOTIDE SEQUENCE [LARGE SCALE GENOMIC DNA]</scope>
    <source>
        <strain evidence="3">Araruama</strain>
    </source>
</reference>
<name>A0A1V1P8G3_9BACT</name>
<dbReference type="InterPro" id="IPR036584">
    <property type="entry name" value="FliS_sf"/>
</dbReference>
<sequence>MDHDQEKDLADNLNELYQYMMRRLTRGNFYNEKDPLNEVIRMLTELKEAFDRATEANSLELETKKAKSEPQKKGSDKVSLAI</sequence>
<dbReference type="Pfam" id="PF02561">
    <property type="entry name" value="FliS"/>
    <property type="match status" value="1"/>
</dbReference>
<keyword evidence="2" id="KW-0282">Flagellum</keyword>
<dbReference type="GO" id="GO:0044780">
    <property type="term" value="P:bacterial-type flagellum assembly"/>
    <property type="evidence" value="ECO:0007669"/>
    <property type="project" value="InterPro"/>
</dbReference>
<evidence type="ECO:0000313" key="2">
    <source>
        <dbReference type="EMBL" id="ETR71063.1"/>
    </source>
</evidence>
<dbReference type="Gene3D" id="1.20.120.340">
    <property type="entry name" value="Flagellar protein FliS"/>
    <property type="match status" value="1"/>
</dbReference>
<evidence type="ECO:0000313" key="3">
    <source>
        <dbReference type="Proteomes" id="UP000189670"/>
    </source>
</evidence>
<dbReference type="SUPFAM" id="SSF101116">
    <property type="entry name" value="Flagellar export chaperone FliS"/>
    <property type="match status" value="1"/>
</dbReference>
<dbReference type="AlphaFoldDB" id="A0A1V1P8G3"/>
<dbReference type="Proteomes" id="UP000189670">
    <property type="component" value="Unassembled WGS sequence"/>
</dbReference>
<feature type="compositionally biased region" description="Basic and acidic residues" evidence="1">
    <location>
        <begin position="61"/>
        <end position="76"/>
    </location>
</feature>
<gene>
    <name evidence="2" type="ORF">OMM_08366</name>
</gene>